<dbReference type="EMBL" id="CP045851">
    <property type="protein sequence ID" value="QGG96074.1"/>
    <property type="molecule type" value="Genomic_DNA"/>
</dbReference>
<keyword evidence="5" id="KW-1185">Reference proteome</keyword>
<feature type="transmembrane region" description="Helical" evidence="2">
    <location>
        <begin position="32"/>
        <end position="52"/>
    </location>
</feature>
<feature type="transmembrane region" description="Helical" evidence="2">
    <location>
        <begin position="275"/>
        <end position="293"/>
    </location>
</feature>
<keyword evidence="2" id="KW-0472">Membrane</keyword>
<keyword evidence="2" id="KW-0812">Transmembrane</keyword>
<feature type="transmembrane region" description="Helical" evidence="2">
    <location>
        <begin position="96"/>
        <end position="114"/>
    </location>
</feature>
<comment type="similarity">
    <text evidence="1">Belongs to the EamA transporter family.</text>
</comment>
<dbReference type="Pfam" id="PF00892">
    <property type="entry name" value="EamA"/>
    <property type="match status" value="2"/>
</dbReference>
<organism evidence="4 5">
    <name type="scientific">Actinomarinicola tropica</name>
    <dbReference type="NCBI Taxonomy" id="2789776"/>
    <lineage>
        <taxon>Bacteria</taxon>
        <taxon>Bacillati</taxon>
        <taxon>Actinomycetota</taxon>
        <taxon>Acidimicrobiia</taxon>
        <taxon>Acidimicrobiales</taxon>
        <taxon>Iamiaceae</taxon>
        <taxon>Actinomarinicola</taxon>
    </lineage>
</organism>
<feature type="domain" description="EamA" evidence="3">
    <location>
        <begin position="187"/>
        <end position="290"/>
    </location>
</feature>
<feature type="transmembrane region" description="Helical" evidence="2">
    <location>
        <begin position="186"/>
        <end position="207"/>
    </location>
</feature>
<name>A0A5Q2RKR1_9ACTN</name>
<dbReference type="InterPro" id="IPR000620">
    <property type="entry name" value="EamA_dom"/>
</dbReference>
<dbReference type="AlphaFoldDB" id="A0A5Q2RKR1"/>
<dbReference type="InterPro" id="IPR037185">
    <property type="entry name" value="EmrE-like"/>
</dbReference>
<feature type="transmembrane region" description="Helical" evidence="2">
    <location>
        <begin position="120"/>
        <end position="141"/>
    </location>
</feature>
<gene>
    <name evidence="4" type="ORF">GH723_13750</name>
</gene>
<dbReference type="KEGG" id="atq:GH723_13750"/>
<dbReference type="SUPFAM" id="SSF103481">
    <property type="entry name" value="Multidrug resistance efflux transporter EmrE"/>
    <property type="match status" value="2"/>
</dbReference>
<evidence type="ECO:0000259" key="3">
    <source>
        <dbReference type="Pfam" id="PF00892"/>
    </source>
</evidence>
<feature type="transmembrane region" description="Helical" evidence="2">
    <location>
        <begin position="251"/>
        <end position="268"/>
    </location>
</feature>
<feature type="transmembrane region" description="Helical" evidence="2">
    <location>
        <begin position="64"/>
        <end position="84"/>
    </location>
</feature>
<feature type="transmembrane region" description="Helical" evidence="2">
    <location>
        <begin position="219"/>
        <end position="239"/>
    </location>
</feature>
<evidence type="ECO:0000256" key="2">
    <source>
        <dbReference type="SAM" id="Phobius"/>
    </source>
</evidence>
<dbReference type="Gene3D" id="1.10.3730.20">
    <property type="match status" value="1"/>
</dbReference>
<protein>
    <submittedName>
        <fullName evidence="4">EamA family transporter</fullName>
    </submittedName>
</protein>
<keyword evidence="2" id="KW-1133">Transmembrane helix</keyword>
<accession>A0A5Q2RKR1</accession>
<evidence type="ECO:0000313" key="4">
    <source>
        <dbReference type="EMBL" id="QGG96074.1"/>
    </source>
</evidence>
<proteinExistence type="inferred from homology"/>
<feature type="domain" description="EamA" evidence="3">
    <location>
        <begin position="21"/>
        <end position="134"/>
    </location>
</feature>
<feature type="transmembrane region" description="Helical" evidence="2">
    <location>
        <begin position="153"/>
        <end position="174"/>
    </location>
</feature>
<dbReference type="Proteomes" id="UP000334019">
    <property type="component" value="Chromosome"/>
</dbReference>
<dbReference type="GO" id="GO:0016020">
    <property type="term" value="C:membrane"/>
    <property type="evidence" value="ECO:0007669"/>
    <property type="project" value="InterPro"/>
</dbReference>
<reference evidence="4 5" key="1">
    <citation type="submission" date="2019-11" db="EMBL/GenBank/DDBJ databases">
        <authorList>
            <person name="He Y."/>
        </authorList>
    </citation>
    <scope>NUCLEOTIDE SEQUENCE [LARGE SCALE GENOMIC DNA]</scope>
    <source>
        <strain evidence="4 5">SCSIO 58843</strain>
    </source>
</reference>
<dbReference type="RefSeq" id="WP_153760180.1">
    <property type="nucleotide sequence ID" value="NZ_CP045851.1"/>
</dbReference>
<evidence type="ECO:0000256" key="1">
    <source>
        <dbReference type="ARBA" id="ARBA00007362"/>
    </source>
</evidence>
<evidence type="ECO:0000313" key="5">
    <source>
        <dbReference type="Proteomes" id="UP000334019"/>
    </source>
</evidence>
<sequence length="294" mass="30612">MPITLAAATFQILRTSRQHQLRAHLSTTAAGFVRYLYGAPLALALSAVVFGVVGRDLPSVPWRFWPVVTMAGIAQILATIALLRAFKMRDFAVGTVYAKAEVILVAMASTVGLGEPLRPLGWLGVGLVTLGVASLAARGSLRRLLARAGDPAALMGLVAGGLFAVAAVGIRGASTSLGDAPAFDRALLTLTAMLVIQTLVNGAAFLVTDRAEITRTVQAWRPALLVGVFSLGGSIGWAWAMTLENAAKVRTLGQVELLIAFAIAHATLGERHRRSEYVAAAVVLVGVAAVTALG</sequence>